<name>A0ABY5NRE5_9FLAO</name>
<dbReference type="Proteomes" id="UP001317001">
    <property type="component" value="Chromosome"/>
</dbReference>
<evidence type="ECO:0000313" key="8">
    <source>
        <dbReference type="Proteomes" id="UP001317001"/>
    </source>
</evidence>
<dbReference type="RefSeq" id="WP_257499040.1">
    <property type="nucleotide sequence ID" value="NZ_CP102382.1"/>
</dbReference>
<evidence type="ECO:0000313" key="7">
    <source>
        <dbReference type="EMBL" id="UUV21116.1"/>
    </source>
</evidence>
<proteinExistence type="predicted"/>
<feature type="transmembrane region" description="Helical" evidence="5">
    <location>
        <begin position="66"/>
        <end position="86"/>
    </location>
</feature>
<gene>
    <name evidence="7" type="ORF">NPX36_12425</name>
</gene>
<evidence type="ECO:0000256" key="4">
    <source>
        <dbReference type="ARBA" id="ARBA00023136"/>
    </source>
</evidence>
<reference evidence="7 8" key="1">
    <citation type="submission" date="2022-08" db="EMBL/GenBank/DDBJ databases">
        <title>Myroides zhujiangensis sp. nov., a novel bacterium isolated from sediment in the Pearl River Estuary.</title>
        <authorList>
            <person name="Cui L."/>
        </authorList>
    </citation>
    <scope>NUCLEOTIDE SEQUENCE [LARGE SCALE GENOMIC DNA]</scope>
    <source>
        <strain evidence="7 8">SCSIO 72103</strain>
    </source>
</reference>
<comment type="subcellular location">
    <subcellularLocation>
        <location evidence="1">Membrane</location>
        <topology evidence="1">Multi-pass membrane protein</topology>
    </subcellularLocation>
</comment>
<evidence type="ECO:0000256" key="3">
    <source>
        <dbReference type="ARBA" id="ARBA00022989"/>
    </source>
</evidence>
<dbReference type="Pfam" id="PF06271">
    <property type="entry name" value="RDD"/>
    <property type="match status" value="1"/>
</dbReference>
<feature type="transmembrane region" description="Helical" evidence="5">
    <location>
        <begin position="117"/>
        <end position="138"/>
    </location>
</feature>
<keyword evidence="2 5" id="KW-0812">Transmembrane</keyword>
<sequence>MTEITINTAQNVAINFKPASLGERIVAFAIDMVIKIAYVSAIYYFIIDLLNLNRFLNSLDAWESGVVYFVLFIPFIFYTLFFESWTNGQTPGKMMMKIRVVKLEGYQARFSDYFSRWVCRLVDILIFMGLPAILVIIFSKKSQRIGDMVTDTTVISLKSNVQLNHRFLDDLSNEYVVTFPTVLRLSDHDMNIIKKAYNTAIIQNDYEMITKLIAKIEEVTTIKNQNFNQHQFIQTIINDFNHLTSK</sequence>
<organism evidence="7 8">
    <name type="scientific">Paenimyroides aestuarii</name>
    <dbReference type="NCBI Taxonomy" id="2968490"/>
    <lineage>
        <taxon>Bacteria</taxon>
        <taxon>Pseudomonadati</taxon>
        <taxon>Bacteroidota</taxon>
        <taxon>Flavobacteriia</taxon>
        <taxon>Flavobacteriales</taxon>
        <taxon>Flavobacteriaceae</taxon>
        <taxon>Paenimyroides</taxon>
    </lineage>
</organism>
<evidence type="ECO:0000256" key="5">
    <source>
        <dbReference type="SAM" id="Phobius"/>
    </source>
</evidence>
<accession>A0ABY5NRE5</accession>
<keyword evidence="4 5" id="KW-0472">Membrane</keyword>
<keyword evidence="8" id="KW-1185">Reference proteome</keyword>
<dbReference type="EMBL" id="CP102382">
    <property type="protein sequence ID" value="UUV21116.1"/>
    <property type="molecule type" value="Genomic_DNA"/>
</dbReference>
<dbReference type="PANTHER" id="PTHR38480:SF1">
    <property type="entry name" value="SLR0254 PROTEIN"/>
    <property type="match status" value="1"/>
</dbReference>
<feature type="domain" description="RDD" evidence="6">
    <location>
        <begin position="19"/>
        <end position="150"/>
    </location>
</feature>
<evidence type="ECO:0000259" key="6">
    <source>
        <dbReference type="Pfam" id="PF06271"/>
    </source>
</evidence>
<evidence type="ECO:0000256" key="2">
    <source>
        <dbReference type="ARBA" id="ARBA00022692"/>
    </source>
</evidence>
<keyword evidence="3 5" id="KW-1133">Transmembrane helix</keyword>
<evidence type="ECO:0000256" key="1">
    <source>
        <dbReference type="ARBA" id="ARBA00004141"/>
    </source>
</evidence>
<feature type="transmembrane region" description="Helical" evidence="5">
    <location>
        <begin position="25"/>
        <end position="46"/>
    </location>
</feature>
<dbReference type="PANTHER" id="PTHR38480">
    <property type="entry name" value="SLR0254 PROTEIN"/>
    <property type="match status" value="1"/>
</dbReference>
<protein>
    <submittedName>
        <fullName evidence="7">RDD family protein</fullName>
    </submittedName>
</protein>
<dbReference type="InterPro" id="IPR010432">
    <property type="entry name" value="RDD"/>
</dbReference>